<dbReference type="Pfam" id="PF00195">
    <property type="entry name" value="Chal_sti_synt_N"/>
    <property type="match status" value="1"/>
</dbReference>
<gene>
    <name evidence="6" type="ORF">Lsai_3181</name>
</gene>
<evidence type="ECO:0000259" key="5">
    <source>
        <dbReference type="Pfam" id="PF02797"/>
    </source>
</evidence>
<evidence type="ECO:0000313" key="7">
    <source>
        <dbReference type="Proteomes" id="UP000054621"/>
    </source>
</evidence>
<keyword evidence="2 6" id="KW-0808">Transferase</keyword>
<dbReference type="PANTHER" id="PTHR11877">
    <property type="entry name" value="HYDROXYMETHYLGLUTARYL-COA SYNTHASE"/>
    <property type="match status" value="1"/>
</dbReference>
<dbReference type="STRING" id="28087.Lsai_3181"/>
<feature type="domain" description="Chalcone/stilbene synthase C-terminal" evidence="5">
    <location>
        <begin position="228"/>
        <end position="363"/>
    </location>
</feature>
<reference evidence="6 7" key="1">
    <citation type="submission" date="2015-11" db="EMBL/GenBank/DDBJ databases">
        <title>Genomic analysis of 38 Legionella species identifies large and diverse effector repertoires.</title>
        <authorList>
            <person name="Burstein D."/>
            <person name="Amaro F."/>
            <person name="Zusman T."/>
            <person name="Lifshitz Z."/>
            <person name="Cohen O."/>
            <person name="Gilbert J.A."/>
            <person name="Pupko T."/>
            <person name="Shuman H.A."/>
            <person name="Segal G."/>
        </authorList>
    </citation>
    <scope>NUCLEOTIDE SEQUENCE [LARGE SCALE GENOMIC DNA]</scope>
    <source>
        <strain evidence="6 7">Mt.St.Helens-4</strain>
    </source>
</reference>
<dbReference type="InterPro" id="IPR011141">
    <property type="entry name" value="Polyketide_synthase_type-III"/>
</dbReference>
<dbReference type="InterPro" id="IPR016039">
    <property type="entry name" value="Thiolase-like"/>
</dbReference>
<dbReference type="GO" id="GO:0016210">
    <property type="term" value="F:naringenin-chalcone synthase activity"/>
    <property type="evidence" value="ECO:0007669"/>
    <property type="project" value="UniProtKB-EC"/>
</dbReference>
<dbReference type="Gene3D" id="3.40.47.10">
    <property type="match status" value="2"/>
</dbReference>
<feature type="domain" description="Chalcone/stilbene synthase N-terminal" evidence="4">
    <location>
        <begin position="4"/>
        <end position="212"/>
    </location>
</feature>
<dbReference type="RefSeq" id="WP_027269870.1">
    <property type="nucleotide sequence ID" value="NZ_CAAAJE010000004.1"/>
</dbReference>
<comment type="similarity">
    <text evidence="1">Belongs to the thiolase-like superfamily. Chalcone/stilbene synthases family.</text>
</comment>
<evidence type="ECO:0000259" key="4">
    <source>
        <dbReference type="Pfam" id="PF00195"/>
    </source>
</evidence>
<name>A0A0W0YBX5_9GAMM</name>
<dbReference type="OrthoDB" id="9786288at2"/>
<dbReference type="PIRSF" id="PIRSF000451">
    <property type="entry name" value="PKS_III"/>
    <property type="match status" value="1"/>
</dbReference>
<proteinExistence type="inferred from homology"/>
<evidence type="ECO:0000256" key="1">
    <source>
        <dbReference type="ARBA" id="ARBA00005531"/>
    </source>
</evidence>
<accession>A0A0W0YBX5</accession>
<protein>
    <submittedName>
        <fullName evidence="6">Naringenin-chalcone synthase</fullName>
        <ecNumber evidence="6">2.3.1.74</ecNumber>
    </submittedName>
</protein>
<comment type="caution">
    <text evidence="6">The sequence shown here is derived from an EMBL/GenBank/DDBJ whole genome shotgun (WGS) entry which is preliminary data.</text>
</comment>
<dbReference type="Proteomes" id="UP000054621">
    <property type="component" value="Unassembled WGS sequence"/>
</dbReference>
<dbReference type="eggNOG" id="COG3424">
    <property type="taxonomic scope" value="Bacteria"/>
</dbReference>
<dbReference type="SUPFAM" id="SSF53901">
    <property type="entry name" value="Thiolase-like"/>
    <property type="match status" value="1"/>
</dbReference>
<dbReference type="AlphaFoldDB" id="A0A0W0YBX5"/>
<sequence length="369" mass="41355">MQSKITAFGIANPPFKRTQVEVAELIVNAFHLDESQEKILKKIYKSSGINTRYSILSDYCKLPGEFEFFPNDPEDSFPSTAKRMHLYKQHALHLAITSVENCLNSIKFDKKNITHLITVSCTGMYAPGIDIEIVHKLNLNPSVKRTAINFMGCYGAFNGLKVANAFCQAEQNANVLLVCVELCSIHFQNNFNLENMVSNALFADGAASVLVQNNSSMDKYFCIQSFFCDLVPQTHQDMAWSIADYGFDIVLSSYVPEAIKSGIFMFTETLLKQSHYSIDDIHHYAIHPGGIKILHACEAALNIPAQKNEHAYEVLRNYGNMSSATVLFVLKKIWDNLGIKDSNQNIFSCAFGPGLTLEAMILKIYCNKK</sequence>
<dbReference type="EC" id="2.3.1.74" evidence="6"/>
<organism evidence="6 7">
    <name type="scientific">Legionella sainthelensi</name>
    <dbReference type="NCBI Taxonomy" id="28087"/>
    <lineage>
        <taxon>Bacteria</taxon>
        <taxon>Pseudomonadati</taxon>
        <taxon>Pseudomonadota</taxon>
        <taxon>Gammaproteobacteria</taxon>
        <taxon>Legionellales</taxon>
        <taxon>Legionellaceae</taxon>
        <taxon>Legionella</taxon>
    </lineage>
</organism>
<dbReference type="PATRIC" id="fig|28087.4.peg.3416"/>
<evidence type="ECO:0000313" key="6">
    <source>
        <dbReference type="EMBL" id="KTD54359.1"/>
    </source>
</evidence>
<dbReference type="EMBL" id="LNYV01000037">
    <property type="protein sequence ID" value="KTD54359.1"/>
    <property type="molecule type" value="Genomic_DNA"/>
</dbReference>
<evidence type="ECO:0000256" key="2">
    <source>
        <dbReference type="ARBA" id="ARBA00022679"/>
    </source>
</evidence>
<dbReference type="CDD" id="cd00831">
    <property type="entry name" value="CHS_like"/>
    <property type="match status" value="1"/>
</dbReference>
<feature type="active site" description="Acyl-thioester intermediate" evidence="3">
    <location>
        <position position="153"/>
    </location>
</feature>
<dbReference type="GO" id="GO:0030639">
    <property type="term" value="P:polyketide biosynthetic process"/>
    <property type="evidence" value="ECO:0007669"/>
    <property type="project" value="TreeGrafter"/>
</dbReference>
<evidence type="ECO:0000256" key="3">
    <source>
        <dbReference type="PIRSR" id="PIRSR000451-1"/>
    </source>
</evidence>
<dbReference type="Pfam" id="PF02797">
    <property type="entry name" value="Chal_sti_synt_C"/>
    <property type="match status" value="1"/>
</dbReference>
<dbReference type="PANTHER" id="PTHR11877:SF46">
    <property type="entry name" value="TYPE III POLYKETIDE SYNTHASE A"/>
    <property type="match status" value="1"/>
</dbReference>
<dbReference type="InterPro" id="IPR012328">
    <property type="entry name" value="Chalcone/stilbene_synt_C"/>
</dbReference>
<keyword evidence="6" id="KW-0012">Acyltransferase</keyword>
<dbReference type="InterPro" id="IPR001099">
    <property type="entry name" value="Chalcone/stilbene_synt_N"/>
</dbReference>